<proteinExistence type="predicted"/>
<dbReference type="Gene3D" id="2.40.30.10">
    <property type="entry name" value="Translation factors"/>
    <property type="match status" value="1"/>
</dbReference>
<dbReference type="CDD" id="cd00322">
    <property type="entry name" value="FNR_like"/>
    <property type="match status" value="1"/>
</dbReference>
<feature type="domain" description="Oxidoreductase FAD/NAD(P)-binding" evidence="2">
    <location>
        <begin position="110"/>
        <end position="156"/>
    </location>
</feature>
<evidence type="ECO:0000313" key="4">
    <source>
        <dbReference type="Proteomes" id="UP000601223"/>
    </source>
</evidence>
<protein>
    <submittedName>
        <fullName evidence="3">Oxidoreductase</fullName>
    </submittedName>
</protein>
<comment type="caution">
    <text evidence="3">The sequence shown here is derived from an EMBL/GenBank/DDBJ whole genome shotgun (WGS) entry which is preliminary data.</text>
</comment>
<dbReference type="PANTHER" id="PTHR47354:SF5">
    <property type="entry name" value="PROTEIN RFBI"/>
    <property type="match status" value="1"/>
</dbReference>
<dbReference type="Proteomes" id="UP000601223">
    <property type="component" value="Unassembled WGS sequence"/>
</dbReference>
<dbReference type="AlphaFoldDB" id="A0A8J3JGT1"/>
<evidence type="ECO:0000259" key="2">
    <source>
        <dbReference type="Pfam" id="PF00175"/>
    </source>
</evidence>
<dbReference type="RefSeq" id="WP_203752430.1">
    <property type="nucleotide sequence ID" value="NZ_BONF01000036.1"/>
</dbReference>
<dbReference type="InterPro" id="IPR017938">
    <property type="entry name" value="Riboflavin_synthase-like_b-brl"/>
</dbReference>
<dbReference type="InterPro" id="IPR050415">
    <property type="entry name" value="MRET"/>
</dbReference>
<sequence>MARLHLIGSAHEYGAVHTYRFGAQRPLEFAPGQYGHLFFPKLLRQFTKPVREISFASAPGDDEVWFTLDHSSGSPFQLHFQALEPGAQLHVFGIGGHLELPEDPARPLVLIGGGIGVTPFRSILRHLQRHRPQTPVVLVHAGRADYLYSAEFAAMPIAYHRVGREGLADALVGVTDLEPAPQYMVAGSDGFVSGVVEQLRNTGVPGDAIQTDTFKGLHGHDGAAA</sequence>
<gene>
    <name evidence="3" type="ORF">Cba03nite_56700</name>
</gene>
<dbReference type="Pfam" id="PF00175">
    <property type="entry name" value="NAD_binding_1"/>
    <property type="match status" value="1"/>
</dbReference>
<dbReference type="PANTHER" id="PTHR47354">
    <property type="entry name" value="NADH OXIDOREDUCTASE HCR"/>
    <property type="match status" value="1"/>
</dbReference>
<evidence type="ECO:0000256" key="1">
    <source>
        <dbReference type="ARBA" id="ARBA00001974"/>
    </source>
</evidence>
<dbReference type="SUPFAM" id="SSF52343">
    <property type="entry name" value="Ferredoxin reductase-like, C-terminal NADP-linked domain"/>
    <property type="match status" value="1"/>
</dbReference>
<dbReference type="GO" id="GO:0016491">
    <property type="term" value="F:oxidoreductase activity"/>
    <property type="evidence" value="ECO:0007669"/>
    <property type="project" value="InterPro"/>
</dbReference>
<reference evidence="3 4" key="1">
    <citation type="submission" date="2021-01" db="EMBL/GenBank/DDBJ databases">
        <title>Whole genome shotgun sequence of Catellatospora bangladeshensis NBRC 107357.</title>
        <authorList>
            <person name="Komaki H."/>
            <person name="Tamura T."/>
        </authorList>
    </citation>
    <scope>NUCLEOTIDE SEQUENCE [LARGE SCALE GENOMIC DNA]</scope>
    <source>
        <strain evidence="3 4">NBRC 107357</strain>
    </source>
</reference>
<dbReference type="PRINTS" id="PR00410">
    <property type="entry name" value="PHEHYDRXLASE"/>
</dbReference>
<dbReference type="Gene3D" id="3.40.50.80">
    <property type="entry name" value="Nucleotide-binding domain of ferredoxin-NADP reductase (FNR) module"/>
    <property type="match status" value="1"/>
</dbReference>
<dbReference type="SUPFAM" id="SSF63380">
    <property type="entry name" value="Riboflavin synthase domain-like"/>
    <property type="match status" value="1"/>
</dbReference>
<evidence type="ECO:0000313" key="3">
    <source>
        <dbReference type="EMBL" id="GIF84321.1"/>
    </source>
</evidence>
<keyword evidence="4" id="KW-1185">Reference proteome</keyword>
<organism evidence="3 4">
    <name type="scientific">Catellatospora bangladeshensis</name>
    <dbReference type="NCBI Taxonomy" id="310355"/>
    <lineage>
        <taxon>Bacteria</taxon>
        <taxon>Bacillati</taxon>
        <taxon>Actinomycetota</taxon>
        <taxon>Actinomycetes</taxon>
        <taxon>Micromonosporales</taxon>
        <taxon>Micromonosporaceae</taxon>
        <taxon>Catellatospora</taxon>
    </lineage>
</organism>
<dbReference type="InterPro" id="IPR001433">
    <property type="entry name" value="OxRdtase_FAD/NAD-bd"/>
</dbReference>
<comment type="cofactor">
    <cofactor evidence="1">
        <name>FAD</name>
        <dbReference type="ChEBI" id="CHEBI:57692"/>
    </cofactor>
</comment>
<dbReference type="EMBL" id="BONF01000036">
    <property type="protein sequence ID" value="GIF84321.1"/>
    <property type="molecule type" value="Genomic_DNA"/>
</dbReference>
<accession>A0A8J3JGT1</accession>
<dbReference type="InterPro" id="IPR039261">
    <property type="entry name" value="FNR_nucleotide-bd"/>
</dbReference>
<name>A0A8J3JGT1_9ACTN</name>